<sequence>MSSTASALLQRVPGQPVRRHQGDPSRVMELHRTRRFAASKPYAMRVVADDGYNRMAIEIGALMKLEKMGASHFLKVIDSGFAYCPRSERFFSFMVTPMCGPNPPPQPQSRKGNKFSLACSINIGIQVIEALRQLHDAGFIHCDVKGSNLVPGLEPTPGRSI</sequence>
<protein>
    <recommendedName>
        <fullName evidence="4">Protein kinase domain-containing protein</fullName>
    </recommendedName>
</protein>
<dbReference type="InterPro" id="IPR050235">
    <property type="entry name" value="CK1_Ser-Thr_kinase"/>
</dbReference>
<feature type="region of interest" description="Disordered" evidence="1">
    <location>
        <begin position="1"/>
        <end position="23"/>
    </location>
</feature>
<evidence type="ECO:0000313" key="3">
    <source>
        <dbReference type="Proteomes" id="UP000298663"/>
    </source>
</evidence>
<organism evidence="2 3">
    <name type="scientific">Steinernema carpocapsae</name>
    <name type="common">Entomopathogenic nematode</name>
    <dbReference type="NCBI Taxonomy" id="34508"/>
    <lineage>
        <taxon>Eukaryota</taxon>
        <taxon>Metazoa</taxon>
        <taxon>Ecdysozoa</taxon>
        <taxon>Nematoda</taxon>
        <taxon>Chromadorea</taxon>
        <taxon>Rhabditida</taxon>
        <taxon>Tylenchina</taxon>
        <taxon>Panagrolaimomorpha</taxon>
        <taxon>Strongyloidoidea</taxon>
        <taxon>Steinernematidae</taxon>
        <taxon>Steinernema</taxon>
    </lineage>
</organism>
<keyword evidence="3" id="KW-1185">Reference proteome</keyword>
<dbReference type="InterPro" id="IPR011009">
    <property type="entry name" value="Kinase-like_dom_sf"/>
</dbReference>
<evidence type="ECO:0008006" key="4">
    <source>
        <dbReference type="Google" id="ProtNLM"/>
    </source>
</evidence>
<dbReference type="Proteomes" id="UP000298663">
    <property type="component" value="Unassembled WGS sequence"/>
</dbReference>
<reference evidence="2 3" key="1">
    <citation type="journal article" date="2015" name="Genome Biol.">
        <title>Comparative genomics of Steinernema reveals deeply conserved gene regulatory networks.</title>
        <authorList>
            <person name="Dillman A.R."/>
            <person name="Macchietto M."/>
            <person name="Porter C.F."/>
            <person name="Rogers A."/>
            <person name="Williams B."/>
            <person name="Antoshechkin I."/>
            <person name="Lee M.M."/>
            <person name="Goodwin Z."/>
            <person name="Lu X."/>
            <person name="Lewis E.E."/>
            <person name="Goodrich-Blair H."/>
            <person name="Stock S.P."/>
            <person name="Adams B.J."/>
            <person name="Sternberg P.W."/>
            <person name="Mortazavi A."/>
        </authorList>
    </citation>
    <scope>NUCLEOTIDE SEQUENCE [LARGE SCALE GENOMIC DNA]</scope>
    <source>
        <strain evidence="2 3">ALL</strain>
    </source>
</reference>
<dbReference type="OrthoDB" id="5979581at2759"/>
<dbReference type="PANTHER" id="PTHR11909">
    <property type="entry name" value="CASEIN KINASE-RELATED"/>
    <property type="match status" value="1"/>
</dbReference>
<reference evidence="2 3" key="2">
    <citation type="journal article" date="2019" name="G3 (Bethesda)">
        <title>Hybrid Assembly of the Genome of the Entomopathogenic Nematode Steinernema carpocapsae Identifies the X-Chromosome.</title>
        <authorList>
            <person name="Serra L."/>
            <person name="Macchietto M."/>
            <person name="Macias-Munoz A."/>
            <person name="McGill C.J."/>
            <person name="Rodriguez I.M."/>
            <person name="Rodriguez B."/>
            <person name="Murad R."/>
            <person name="Mortazavi A."/>
        </authorList>
    </citation>
    <scope>NUCLEOTIDE SEQUENCE [LARGE SCALE GENOMIC DNA]</scope>
    <source>
        <strain evidence="2 3">ALL</strain>
    </source>
</reference>
<evidence type="ECO:0000313" key="2">
    <source>
        <dbReference type="EMBL" id="TKR65278.1"/>
    </source>
</evidence>
<dbReference type="Gene3D" id="1.10.510.10">
    <property type="entry name" value="Transferase(Phosphotransferase) domain 1"/>
    <property type="match status" value="1"/>
</dbReference>
<dbReference type="AlphaFoldDB" id="A0A4U5M8L0"/>
<gene>
    <name evidence="2" type="ORF">L596_025705</name>
</gene>
<evidence type="ECO:0000256" key="1">
    <source>
        <dbReference type="SAM" id="MobiDB-lite"/>
    </source>
</evidence>
<proteinExistence type="predicted"/>
<accession>A0A4U5M8L0</accession>
<name>A0A4U5M8L0_STECR</name>
<dbReference type="STRING" id="34508.A0A4U5M8L0"/>
<dbReference type="SUPFAM" id="SSF56112">
    <property type="entry name" value="Protein kinase-like (PK-like)"/>
    <property type="match status" value="1"/>
</dbReference>
<comment type="caution">
    <text evidence="2">The sequence shown here is derived from an EMBL/GenBank/DDBJ whole genome shotgun (WGS) entry which is preliminary data.</text>
</comment>
<dbReference type="EMBL" id="AZBU02000009">
    <property type="protein sequence ID" value="TKR65278.1"/>
    <property type="molecule type" value="Genomic_DNA"/>
</dbReference>